<dbReference type="GO" id="GO:0016020">
    <property type="term" value="C:membrane"/>
    <property type="evidence" value="ECO:0007669"/>
    <property type="project" value="InterPro"/>
</dbReference>
<dbReference type="PRINTS" id="PR00781">
    <property type="entry name" value="LIPOSIGPTASE"/>
</dbReference>
<evidence type="ECO:0000256" key="1">
    <source>
        <dbReference type="ARBA" id="ARBA00022475"/>
    </source>
</evidence>
<dbReference type="GO" id="GO:0006508">
    <property type="term" value="P:proteolysis"/>
    <property type="evidence" value="ECO:0007669"/>
    <property type="project" value="UniProtKB-KW"/>
</dbReference>
<feature type="transmembrane region" description="Helical" evidence="7">
    <location>
        <begin position="69"/>
        <end position="88"/>
    </location>
</feature>
<dbReference type="HAMAP" id="MF_00161">
    <property type="entry name" value="LspA"/>
    <property type="match status" value="1"/>
</dbReference>
<keyword evidence="4" id="KW-0378">Hydrolase</keyword>
<sequence>MKKILLKPETQRFLFFITLILFLDQITKYAIYSYFSSHEEIIKVLPFLNLVLVWNYGISFGMLNDIEQGQLILSTLAIFIIILLIFWYQKTRNSQSVLPIALIISGAVGNIIDRTNYGAVLDFIDFHAFGWHYPAFNIADSAIVIGAFMCLFIKKV</sequence>
<evidence type="ECO:0000256" key="3">
    <source>
        <dbReference type="ARBA" id="ARBA00022692"/>
    </source>
</evidence>
<protein>
    <submittedName>
        <fullName evidence="8">Signal peptidase II</fullName>
    </submittedName>
</protein>
<comment type="caution">
    <text evidence="8">The sequence shown here is derived from an EMBL/GenBank/DDBJ whole genome shotgun (WGS) entry which is preliminary data.</text>
</comment>
<evidence type="ECO:0000256" key="6">
    <source>
        <dbReference type="ARBA" id="ARBA00023136"/>
    </source>
</evidence>
<feature type="transmembrane region" description="Helical" evidence="7">
    <location>
        <begin position="12"/>
        <end position="32"/>
    </location>
</feature>
<gene>
    <name evidence="8" type="ORF">MHYMCMPASI_00976</name>
</gene>
<keyword evidence="3 7" id="KW-0812">Transmembrane</keyword>
<feature type="transmembrane region" description="Helical" evidence="7">
    <location>
        <begin position="132"/>
        <end position="153"/>
    </location>
</feature>
<proteinExistence type="inferred from homology"/>
<evidence type="ECO:0000256" key="5">
    <source>
        <dbReference type="ARBA" id="ARBA00022989"/>
    </source>
</evidence>
<dbReference type="Proteomes" id="UP000837675">
    <property type="component" value="Unassembled WGS sequence"/>
</dbReference>
<dbReference type="PANTHER" id="PTHR33695:SF1">
    <property type="entry name" value="LIPOPROTEIN SIGNAL PEPTIDASE"/>
    <property type="match status" value="1"/>
</dbReference>
<evidence type="ECO:0000256" key="4">
    <source>
        <dbReference type="ARBA" id="ARBA00022801"/>
    </source>
</evidence>
<dbReference type="NCBIfam" id="TIGR00077">
    <property type="entry name" value="lspA"/>
    <property type="match status" value="1"/>
</dbReference>
<dbReference type="Pfam" id="PF01252">
    <property type="entry name" value="Peptidase_A8"/>
    <property type="match status" value="1"/>
</dbReference>
<organism evidence="8 9">
    <name type="scientific">Hyalomma marginatum</name>
    <dbReference type="NCBI Taxonomy" id="34627"/>
    <lineage>
        <taxon>Eukaryota</taxon>
        <taxon>Metazoa</taxon>
        <taxon>Ecdysozoa</taxon>
        <taxon>Arthropoda</taxon>
        <taxon>Chelicerata</taxon>
        <taxon>Arachnida</taxon>
        <taxon>Acari</taxon>
        <taxon>Parasitiformes</taxon>
        <taxon>Ixodida</taxon>
        <taxon>Ixodoidea</taxon>
        <taxon>Ixodidae</taxon>
        <taxon>Hyalomminae</taxon>
        <taxon>Hyalomma</taxon>
    </lineage>
</organism>
<dbReference type="AlphaFoldDB" id="A0A8S4BXY0"/>
<evidence type="ECO:0000313" key="8">
    <source>
        <dbReference type="EMBL" id="CAG7597940.1"/>
    </source>
</evidence>
<accession>A0A8S4BXY0</accession>
<keyword evidence="9" id="KW-1185">Reference proteome</keyword>
<reference evidence="8" key="1">
    <citation type="submission" date="2021-06" db="EMBL/GenBank/DDBJ databases">
        <authorList>
            <person name="Nardi T."/>
            <person name="Nardi T."/>
        </authorList>
    </citation>
    <scope>NUCLEOTIDE SEQUENCE</scope>
</reference>
<feature type="transmembrane region" description="Helical" evidence="7">
    <location>
        <begin position="44"/>
        <end position="63"/>
    </location>
</feature>
<dbReference type="EMBL" id="CAJVAF010000328">
    <property type="protein sequence ID" value="CAG7597940.1"/>
    <property type="molecule type" value="Genomic_DNA"/>
</dbReference>
<evidence type="ECO:0000313" key="9">
    <source>
        <dbReference type="Proteomes" id="UP000837675"/>
    </source>
</evidence>
<name>A0A8S4BXY0_9ACAR</name>
<evidence type="ECO:0000256" key="2">
    <source>
        <dbReference type="ARBA" id="ARBA00022670"/>
    </source>
</evidence>
<evidence type="ECO:0000256" key="7">
    <source>
        <dbReference type="SAM" id="Phobius"/>
    </source>
</evidence>
<keyword evidence="6 7" id="KW-0472">Membrane</keyword>
<keyword evidence="1" id="KW-1003">Cell membrane</keyword>
<dbReference type="InterPro" id="IPR001872">
    <property type="entry name" value="Peptidase_A8"/>
</dbReference>
<dbReference type="GO" id="GO:0004190">
    <property type="term" value="F:aspartic-type endopeptidase activity"/>
    <property type="evidence" value="ECO:0007669"/>
    <property type="project" value="InterPro"/>
</dbReference>
<dbReference type="PANTHER" id="PTHR33695">
    <property type="entry name" value="LIPOPROTEIN SIGNAL PEPTIDASE"/>
    <property type="match status" value="1"/>
</dbReference>
<keyword evidence="5 7" id="KW-1133">Transmembrane helix</keyword>
<keyword evidence="2" id="KW-0645">Protease</keyword>